<comment type="caution">
    <text evidence="7">The sequence shown here is derived from an EMBL/GenBank/DDBJ whole genome shotgun (WGS) entry which is preliminary data.</text>
</comment>
<dbReference type="RefSeq" id="WP_169209610.1">
    <property type="nucleotide sequence ID" value="NZ_JAATNW010000002.1"/>
</dbReference>
<feature type="transmembrane region" description="Helical" evidence="5">
    <location>
        <begin position="51"/>
        <end position="74"/>
    </location>
</feature>
<dbReference type="EMBL" id="JAATNW010000002">
    <property type="protein sequence ID" value="NMH59031.1"/>
    <property type="molecule type" value="Genomic_DNA"/>
</dbReference>
<evidence type="ECO:0000256" key="1">
    <source>
        <dbReference type="ARBA" id="ARBA00004141"/>
    </source>
</evidence>
<feature type="transmembrane region" description="Helical" evidence="5">
    <location>
        <begin position="111"/>
        <end position="129"/>
    </location>
</feature>
<keyword evidence="7" id="KW-0378">Hydrolase</keyword>
<proteinExistence type="predicted"/>
<evidence type="ECO:0000256" key="5">
    <source>
        <dbReference type="SAM" id="Phobius"/>
    </source>
</evidence>
<accession>A0ABX1R0P4</accession>
<keyword evidence="2 5" id="KW-0812">Transmembrane</keyword>
<feature type="transmembrane region" description="Helical" evidence="5">
    <location>
        <begin position="12"/>
        <end position="31"/>
    </location>
</feature>
<evidence type="ECO:0000259" key="6">
    <source>
        <dbReference type="Pfam" id="PF01694"/>
    </source>
</evidence>
<evidence type="ECO:0000256" key="2">
    <source>
        <dbReference type="ARBA" id="ARBA00022692"/>
    </source>
</evidence>
<keyword evidence="4 5" id="KW-0472">Membrane</keyword>
<dbReference type="SUPFAM" id="SSF144091">
    <property type="entry name" value="Rhomboid-like"/>
    <property type="match status" value="1"/>
</dbReference>
<organism evidence="7 8">
    <name type="scientific">Alteromonas ponticola</name>
    <dbReference type="NCBI Taxonomy" id="2720613"/>
    <lineage>
        <taxon>Bacteria</taxon>
        <taxon>Pseudomonadati</taxon>
        <taxon>Pseudomonadota</taxon>
        <taxon>Gammaproteobacteria</taxon>
        <taxon>Alteromonadales</taxon>
        <taxon>Alteromonadaceae</taxon>
        <taxon>Alteromonas/Salinimonas group</taxon>
        <taxon>Alteromonas</taxon>
    </lineage>
</organism>
<dbReference type="GO" id="GO:0008233">
    <property type="term" value="F:peptidase activity"/>
    <property type="evidence" value="ECO:0007669"/>
    <property type="project" value="UniProtKB-KW"/>
</dbReference>
<evidence type="ECO:0000256" key="3">
    <source>
        <dbReference type="ARBA" id="ARBA00022989"/>
    </source>
</evidence>
<keyword evidence="3 5" id="KW-1133">Transmembrane helix</keyword>
<keyword evidence="7" id="KW-0645">Protease</keyword>
<evidence type="ECO:0000256" key="4">
    <source>
        <dbReference type="ARBA" id="ARBA00023136"/>
    </source>
</evidence>
<dbReference type="Gene3D" id="1.20.1540.10">
    <property type="entry name" value="Rhomboid-like"/>
    <property type="match status" value="1"/>
</dbReference>
<evidence type="ECO:0000313" key="7">
    <source>
        <dbReference type="EMBL" id="NMH59031.1"/>
    </source>
</evidence>
<feature type="domain" description="Peptidase S54 rhomboid" evidence="6">
    <location>
        <begin position="50"/>
        <end position="180"/>
    </location>
</feature>
<gene>
    <name evidence="7" type="ORF">HCJ96_03230</name>
</gene>
<dbReference type="GO" id="GO:0006508">
    <property type="term" value="P:proteolysis"/>
    <property type="evidence" value="ECO:0007669"/>
    <property type="project" value="UniProtKB-KW"/>
</dbReference>
<feature type="transmembrane region" description="Helical" evidence="5">
    <location>
        <begin position="136"/>
        <end position="155"/>
    </location>
</feature>
<dbReference type="InterPro" id="IPR035952">
    <property type="entry name" value="Rhomboid-like_sf"/>
</dbReference>
<feature type="transmembrane region" description="Helical" evidence="5">
    <location>
        <begin position="86"/>
        <end position="105"/>
    </location>
</feature>
<comment type="subcellular location">
    <subcellularLocation>
        <location evidence="1">Membrane</location>
        <topology evidence="1">Multi-pass membrane protein</topology>
    </subcellularLocation>
</comment>
<evidence type="ECO:0000313" key="8">
    <source>
        <dbReference type="Proteomes" id="UP000709336"/>
    </source>
</evidence>
<protein>
    <submittedName>
        <fullName evidence="7">Rhomboid family intramembrane serine protease</fullName>
    </submittedName>
</protein>
<reference evidence="7 8" key="1">
    <citation type="submission" date="2020-03" db="EMBL/GenBank/DDBJ databases">
        <title>Alteromonas ponticola sp. nov., isolated from seawater.</title>
        <authorList>
            <person name="Yoon J.-H."/>
            <person name="Kim Y.-O."/>
        </authorList>
    </citation>
    <scope>NUCLEOTIDE SEQUENCE [LARGE SCALE GENOMIC DNA]</scope>
    <source>
        <strain evidence="7 8">MYP5</strain>
    </source>
</reference>
<keyword evidence="8" id="KW-1185">Reference proteome</keyword>
<feature type="transmembrane region" description="Helical" evidence="5">
    <location>
        <begin position="161"/>
        <end position="181"/>
    </location>
</feature>
<dbReference type="Proteomes" id="UP000709336">
    <property type="component" value="Unassembled WGS sequence"/>
</dbReference>
<dbReference type="InterPro" id="IPR022764">
    <property type="entry name" value="Peptidase_S54_rhomboid_dom"/>
</dbReference>
<name>A0ABX1R0P4_9ALTE</name>
<dbReference type="Pfam" id="PF01694">
    <property type="entry name" value="Rhomboid"/>
    <property type="match status" value="1"/>
</dbReference>
<sequence>MNQYPTLKKQLQFLIVVTLILFIVAAVNLLTANSLNYFGLMPRELHSLPSIFIAPWLHGSAAHLLTNLLPLLLFMWLTMQWPKSRFWLVTLTICLIGGLGVWLFGRSALHIGASGMVYGYFGFLIYAGFRSKQLRYIAISVLVALLYGGMLMGILPSRAFISFEYHLFGFIGGLFAAWAWVK</sequence>